<reference evidence="1" key="2">
    <citation type="submission" date="2020-09" db="EMBL/GenBank/DDBJ databases">
        <authorList>
            <person name="Sun Q."/>
            <person name="Ohkuma M."/>
        </authorList>
    </citation>
    <scope>NUCLEOTIDE SEQUENCE</scope>
    <source>
        <strain evidence="1">JCM 18487</strain>
    </source>
</reference>
<comment type="caution">
    <text evidence="1">The sequence shown here is derived from an EMBL/GenBank/DDBJ whole genome shotgun (WGS) entry which is preliminary data.</text>
</comment>
<evidence type="ECO:0000313" key="1">
    <source>
        <dbReference type="EMBL" id="GGI97528.1"/>
    </source>
</evidence>
<gene>
    <name evidence="1" type="ORF">GCM10010885_03970</name>
</gene>
<evidence type="ECO:0000313" key="2">
    <source>
        <dbReference type="Proteomes" id="UP000637695"/>
    </source>
</evidence>
<organism evidence="1 2">
    <name type="scientific">Alicyclobacillus cellulosilyticus</name>
    <dbReference type="NCBI Taxonomy" id="1003997"/>
    <lineage>
        <taxon>Bacteria</taxon>
        <taxon>Bacillati</taxon>
        <taxon>Bacillota</taxon>
        <taxon>Bacilli</taxon>
        <taxon>Bacillales</taxon>
        <taxon>Alicyclobacillaceae</taxon>
        <taxon>Alicyclobacillus</taxon>
    </lineage>
</organism>
<proteinExistence type="predicted"/>
<dbReference type="EMBL" id="BMOY01000004">
    <property type="protein sequence ID" value="GGI97528.1"/>
    <property type="molecule type" value="Genomic_DNA"/>
</dbReference>
<accession>A0A917NFL4</accession>
<sequence length="164" mass="18708">MPPFHRAAGVFRHPPANSFDVERGAERNHVRIDRHRTAERGPRAAKRDAEAGIVRVLACRLRVEAVRGEGEFAQRLVRHRLDRDAAEALKHGQGGLHPLLRGAARWERDGTRKQGCHTDQPQPQQIRWSSHVHECKHSLDKEYIAWTAPAEWIRRSRPAEKPAG</sequence>
<dbReference type="Proteomes" id="UP000637695">
    <property type="component" value="Unassembled WGS sequence"/>
</dbReference>
<reference evidence="1" key="1">
    <citation type="journal article" date="2014" name="Int. J. Syst. Evol. Microbiol.">
        <title>Complete genome sequence of Corynebacterium casei LMG S-19264T (=DSM 44701T), isolated from a smear-ripened cheese.</title>
        <authorList>
            <consortium name="US DOE Joint Genome Institute (JGI-PGF)"/>
            <person name="Walter F."/>
            <person name="Albersmeier A."/>
            <person name="Kalinowski J."/>
            <person name="Ruckert C."/>
        </authorList>
    </citation>
    <scope>NUCLEOTIDE SEQUENCE</scope>
    <source>
        <strain evidence="1">JCM 18487</strain>
    </source>
</reference>
<name>A0A917NFL4_9BACL</name>
<dbReference type="AlphaFoldDB" id="A0A917NFL4"/>
<protein>
    <submittedName>
        <fullName evidence="1">Uncharacterized protein</fullName>
    </submittedName>
</protein>
<keyword evidence="2" id="KW-1185">Reference proteome</keyword>